<feature type="transmembrane region" description="Helical" evidence="2">
    <location>
        <begin position="143"/>
        <end position="164"/>
    </location>
</feature>
<evidence type="ECO:0000313" key="4">
    <source>
        <dbReference type="Proteomes" id="UP001500325"/>
    </source>
</evidence>
<feature type="compositionally biased region" description="Low complexity" evidence="1">
    <location>
        <begin position="125"/>
        <end position="135"/>
    </location>
</feature>
<feature type="region of interest" description="Disordered" evidence="1">
    <location>
        <begin position="106"/>
        <end position="135"/>
    </location>
</feature>
<evidence type="ECO:0000313" key="3">
    <source>
        <dbReference type="EMBL" id="GAA4690616.1"/>
    </source>
</evidence>
<keyword evidence="2" id="KW-0812">Transmembrane</keyword>
<keyword evidence="4" id="KW-1185">Reference proteome</keyword>
<dbReference type="Proteomes" id="UP001500325">
    <property type="component" value="Unassembled WGS sequence"/>
</dbReference>
<protein>
    <recommendedName>
        <fullName evidence="5">Ig-like domain-containing protein</fullName>
    </recommendedName>
</protein>
<keyword evidence="2" id="KW-1133">Transmembrane helix</keyword>
<keyword evidence="2" id="KW-0472">Membrane</keyword>
<accession>A0ABP8WJ04</accession>
<comment type="caution">
    <text evidence="3">The sequence shown here is derived from an EMBL/GenBank/DDBJ whole genome shotgun (WGS) entry which is preliminary data.</text>
</comment>
<dbReference type="RefSeq" id="WP_345381029.1">
    <property type="nucleotide sequence ID" value="NZ_BAABIC010000009.1"/>
</dbReference>
<dbReference type="EMBL" id="BAABIC010000009">
    <property type="protein sequence ID" value="GAA4690616.1"/>
    <property type="molecule type" value="Genomic_DNA"/>
</dbReference>
<name>A0ABP8WJ04_9PSEU</name>
<reference evidence="4" key="1">
    <citation type="journal article" date="2019" name="Int. J. Syst. Evol. Microbiol.">
        <title>The Global Catalogue of Microorganisms (GCM) 10K type strain sequencing project: providing services to taxonomists for standard genome sequencing and annotation.</title>
        <authorList>
            <consortium name="The Broad Institute Genomics Platform"/>
            <consortium name="The Broad Institute Genome Sequencing Center for Infectious Disease"/>
            <person name="Wu L."/>
            <person name="Ma J."/>
        </authorList>
    </citation>
    <scope>NUCLEOTIDE SEQUENCE [LARGE SCALE GENOMIC DNA]</scope>
    <source>
        <strain evidence="4">JCM 18055</strain>
    </source>
</reference>
<organism evidence="3 4">
    <name type="scientific">Pseudonocardia yuanmonensis</name>
    <dbReference type="NCBI Taxonomy" id="1095914"/>
    <lineage>
        <taxon>Bacteria</taxon>
        <taxon>Bacillati</taxon>
        <taxon>Actinomycetota</taxon>
        <taxon>Actinomycetes</taxon>
        <taxon>Pseudonocardiales</taxon>
        <taxon>Pseudonocardiaceae</taxon>
        <taxon>Pseudonocardia</taxon>
    </lineage>
</organism>
<proteinExistence type="predicted"/>
<gene>
    <name evidence="3" type="ORF">GCM10023215_29130</name>
</gene>
<feature type="region of interest" description="Disordered" evidence="1">
    <location>
        <begin position="312"/>
        <end position="341"/>
    </location>
</feature>
<evidence type="ECO:0000256" key="1">
    <source>
        <dbReference type="SAM" id="MobiDB-lite"/>
    </source>
</evidence>
<evidence type="ECO:0008006" key="5">
    <source>
        <dbReference type="Google" id="ProtNLM"/>
    </source>
</evidence>
<evidence type="ECO:0000256" key="2">
    <source>
        <dbReference type="SAM" id="Phobius"/>
    </source>
</evidence>
<sequence>MPQKGLDPLQEDLPEPVRAVVTALRGIYTDGPFDRLRQVEEAIVRARAGHPGLVTVSSATCSRMLGPRRTPEGRSALPRWPSVKAFLVVHGVDPEPFEDRWTAAREAWAAGEESEEPADSPVDRPSPAGPAVAPRRSGRRVRVAALVLAGLALFGAGTGFGLLLGGGVLGGGVLGSGGPDDVVPVSPLALPGAAAFAVPAGPTGVNCDVGGEGGDVRFLSVAGDDGRPGIPVRIRVDLEVVRPAPPDHAYWLMLRVFTEGLPLFAKAPVRADTGAASYVLTFDSPIGSVRDLFVVEADAGAGSWLQESVEHDGDGSWAQKRGALPPGTRTVSNTCRVERTR</sequence>